<keyword evidence="2" id="KW-0238">DNA-binding</keyword>
<dbReference type="InterPro" id="IPR020449">
    <property type="entry name" value="Tscrpt_reg_AraC-type_HTH"/>
</dbReference>
<evidence type="ECO:0000256" key="1">
    <source>
        <dbReference type="ARBA" id="ARBA00023015"/>
    </source>
</evidence>
<dbReference type="InterPro" id="IPR003313">
    <property type="entry name" value="AraC-bd"/>
</dbReference>
<dbReference type="PANTHER" id="PTHR43280">
    <property type="entry name" value="ARAC-FAMILY TRANSCRIPTIONAL REGULATOR"/>
    <property type="match status" value="1"/>
</dbReference>
<dbReference type="PROSITE" id="PS00041">
    <property type="entry name" value="HTH_ARAC_FAMILY_1"/>
    <property type="match status" value="1"/>
</dbReference>
<dbReference type="SMART" id="SM00342">
    <property type="entry name" value="HTH_ARAC"/>
    <property type="match status" value="1"/>
</dbReference>
<dbReference type="EMBL" id="JBIYSL010000004">
    <property type="protein sequence ID" value="MFK0524107.1"/>
    <property type="molecule type" value="Genomic_DNA"/>
</dbReference>
<evidence type="ECO:0000313" key="5">
    <source>
        <dbReference type="EMBL" id="MFK0524107.1"/>
    </source>
</evidence>
<evidence type="ECO:0000259" key="4">
    <source>
        <dbReference type="PROSITE" id="PS01124"/>
    </source>
</evidence>
<keyword evidence="6" id="KW-1185">Reference proteome</keyword>
<organism evidence="5 6">
    <name type="scientific">Paenibacillus illinoisensis</name>
    <dbReference type="NCBI Taxonomy" id="59845"/>
    <lineage>
        <taxon>Bacteria</taxon>
        <taxon>Bacillati</taxon>
        <taxon>Bacillota</taxon>
        <taxon>Bacilli</taxon>
        <taxon>Bacillales</taxon>
        <taxon>Paenibacillaceae</taxon>
        <taxon>Paenibacillus</taxon>
    </lineage>
</organism>
<feature type="domain" description="HTH araC/xylS-type" evidence="4">
    <location>
        <begin position="206"/>
        <end position="304"/>
    </location>
</feature>
<accession>A0ABW8HXA7</accession>
<dbReference type="InterPro" id="IPR037923">
    <property type="entry name" value="HTH-like"/>
</dbReference>
<evidence type="ECO:0000256" key="2">
    <source>
        <dbReference type="ARBA" id="ARBA00023125"/>
    </source>
</evidence>
<reference evidence="5 6" key="1">
    <citation type="submission" date="2024-11" db="EMBL/GenBank/DDBJ databases">
        <title>Identification and Characterization of a Novel Fosfomycin Bacillithiol Transferase FosB8 in Paenibacillus illinoisensis.</title>
        <authorList>
            <person name="Lu W."/>
        </authorList>
    </citation>
    <scope>NUCLEOTIDE SEQUENCE [LARGE SCALE GENOMIC DNA]</scope>
    <source>
        <strain evidence="5 6">WP77</strain>
    </source>
</reference>
<evidence type="ECO:0000313" key="6">
    <source>
        <dbReference type="Proteomes" id="UP001618531"/>
    </source>
</evidence>
<dbReference type="InterPro" id="IPR018062">
    <property type="entry name" value="HTH_AraC-typ_CS"/>
</dbReference>
<dbReference type="SUPFAM" id="SSF51215">
    <property type="entry name" value="Regulatory protein AraC"/>
    <property type="match status" value="1"/>
</dbReference>
<dbReference type="Proteomes" id="UP001618531">
    <property type="component" value="Unassembled WGS sequence"/>
</dbReference>
<dbReference type="PROSITE" id="PS01124">
    <property type="entry name" value="HTH_ARAC_FAMILY_2"/>
    <property type="match status" value="1"/>
</dbReference>
<protein>
    <submittedName>
        <fullName evidence="5">Helix-turn-helix domain-containing protein</fullName>
    </submittedName>
</protein>
<comment type="caution">
    <text evidence="5">The sequence shown here is derived from an EMBL/GenBank/DDBJ whole genome shotgun (WGS) entry which is preliminary data.</text>
</comment>
<dbReference type="SUPFAM" id="SSF46689">
    <property type="entry name" value="Homeodomain-like"/>
    <property type="match status" value="1"/>
</dbReference>
<gene>
    <name evidence="5" type="ORF">ACINKY_18100</name>
</gene>
<dbReference type="PRINTS" id="PR00032">
    <property type="entry name" value="HTHARAC"/>
</dbReference>
<keyword evidence="3" id="KW-0804">Transcription</keyword>
<dbReference type="Gene3D" id="2.60.120.280">
    <property type="entry name" value="Regulatory protein AraC"/>
    <property type="match status" value="1"/>
</dbReference>
<dbReference type="Gene3D" id="1.10.10.60">
    <property type="entry name" value="Homeodomain-like"/>
    <property type="match status" value="2"/>
</dbReference>
<evidence type="ECO:0000256" key="3">
    <source>
        <dbReference type="ARBA" id="ARBA00023163"/>
    </source>
</evidence>
<dbReference type="Pfam" id="PF02311">
    <property type="entry name" value="AraC_binding"/>
    <property type="match status" value="1"/>
</dbReference>
<keyword evidence="1" id="KW-0805">Transcription regulation</keyword>
<dbReference type="InterPro" id="IPR009057">
    <property type="entry name" value="Homeodomain-like_sf"/>
</dbReference>
<dbReference type="PANTHER" id="PTHR43280:SF30">
    <property type="entry name" value="MMSAB OPERON REGULATORY PROTEIN"/>
    <property type="match status" value="1"/>
</dbReference>
<name>A0ABW8HXA7_9BACL</name>
<dbReference type="InterPro" id="IPR018060">
    <property type="entry name" value="HTH_AraC"/>
</dbReference>
<sequence length="309" mass="35595">MNFKYFNLFGGAGLESPILHFITPPIPYFIDCGRAYYEAGEYHISRSDIGVFDLIVVTRGSLALSENGTEWLLNQGDALILKPDGHHYGSAACKTETEMIWIHFQTYGSWRESANMDECLANQAELIETHKVSAYLNHCDVCSIFIPKRMHIASKDMELLEHFSQLDQEPQSMRNWKRQATFQQFMQYLDLGLSSLSDVAAIRIAEKVELYIRHNYPLPISNPMLQKELNYHPNYLARSMLKVYGMTPMEYLLHYRIEQAKKLLLQTAWSVARIAEEIGFNHVSYFSSCFSKKEGISPSNFRSKFTNSD</sequence>
<dbReference type="Pfam" id="PF12833">
    <property type="entry name" value="HTH_18"/>
    <property type="match status" value="1"/>
</dbReference>
<proteinExistence type="predicted"/>